<comment type="subcellular location">
    <subcellularLocation>
        <location evidence="1">Cell membrane</location>
        <topology evidence="1">Multi-pass membrane protein</topology>
    </subcellularLocation>
</comment>
<feature type="transmembrane region" description="Helical" evidence="7">
    <location>
        <begin position="294"/>
        <end position="314"/>
    </location>
</feature>
<evidence type="ECO:0000256" key="3">
    <source>
        <dbReference type="ARBA" id="ARBA00022475"/>
    </source>
</evidence>
<dbReference type="GO" id="GO:0016413">
    <property type="term" value="F:O-acetyltransferase activity"/>
    <property type="evidence" value="ECO:0007669"/>
    <property type="project" value="TreeGrafter"/>
</dbReference>
<comment type="caution">
    <text evidence="9">The sequence shown here is derived from an EMBL/GenBank/DDBJ whole genome shotgun (WGS) entry which is preliminary data.</text>
</comment>
<feature type="transmembrane region" description="Helical" evidence="7">
    <location>
        <begin position="32"/>
        <end position="51"/>
    </location>
</feature>
<evidence type="ECO:0000256" key="2">
    <source>
        <dbReference type="ARBA" id="ARBA00007400"/>
    </source>
</evidence>
<protein>
    <submittedName>
        <fullName evidence="9">Membrane protein</fullName>
    </submittedName>
</protein>
<dbReference type="AlphaFoldDB" id="A0A099IA60"/>
<dbReference type="PANTHER" id="PTHR40074">
    <property type="entry name" value="O-ACETYLTRANSFERASE WECH"/>
    <property type="match status" value="1"/>
</dbReference>
<evidence type="ECO:0000256" key="7">
    <source>
        <dbReference type="SAM" id="Phobius"/>
    </source>
</evidence>
<feature type="transmembrane region" description="Helical" evidence="7">
    <location>
        <begin position="72"/>
        <end position="91"/>
    </location>
</feature>
<keyword evidence="6 7" id="KW-0472">Membrane</keyword>
<accession>A0A099IA60</accession>
<sequence length="413" mass="47960">MTWKKRNIIIITMNFLAMLLYMTTMLQRENPIGQTLTVILLAASGSLLVIRMETHMAFHAQTKQLQYQNLDLFRFLSSIIIIVLHVRPFFTVSYEIDMAINNIIGRICVPFFFFISGYFAAKQEQKKPDYIRSYIRSMIPVYLLWSAVYLPWSLSLAAPYIQQVSGLLCTIGLPTAIQNLLLLLLIPLAVIIALLYSGVYYHLWYFPALLLSMLVLRWWKRKYSLRVLLTVSFVLLLFGATETYYGFCGQFFQSLLHYYYAVFFTTRNFLFFALFYVTLGYWMGKQEQPASSLCFLKLLLSIAALVGEGMLLQTTQRLDSNILLACVPLVYYLFSCLLYTNIHVPQLSEIPFRAISKYYYLVHPLMILFVHAWFPQVDSFWMAVAKVVCVLCCTHICTLLLIHMKKRYPAVPL</sequence>
<feature type="transmembrane region" description="Helical" evidence="7">
    <location>
        <begin position="227"/>
        <end position="247"/>
    </location>
</feature>
<dbReference type="PANTHER" id="PTHR40074:SF2">
    <property type="entry name" value="O-ACETYLTRANSFERASE WECH"/>
    <property type="match status" value="1"/>
</dbReference>
<feature type="transmembrane region" description="Helical" evidence="7">
    <location>
        <begin position="103"/>
        <end position="121"/>
    </location>
</feature>
<feature type="transmembrane region" description="Helical" evidence="7">
    <location>
        <begin position="320"/>
        <end position="338"/>
    </location>
</feature>
<evidence type="ECO:0000313" key="9">
    <source>
        <dbReference type="EMBL" id="KGJ53793.1"/>
    </source>
</evidence>
<evidence type="ECO:0000256" key="6">
    <source>
        <dbReference type="ARBA" id="ARBA00023136"/>
    </source>
</evidence>
<feature type="transmembrane region" description="Helical" evidence="7">
    <location>
        <begin position="259"/>
        <end position="282"/>
    </location>
</feature>
<feature type="transmembrane region" description="Helical" evidence="7">
    <location>
        <begin position="380"/>
        <end position="402"/>
    </location>
</feature>
<dbReference type="InterPro" id="IPR002656">
    <property type="entry name" value="Acyl_transf_3_dom"/>
</dbReference>
<feature type="transmembrane region" description="Helical" evidence="7">
    <location>
        <begin position="358"/>
        <end position="374"/>
    </location>
</feature>
<reference evidence="9 10" key="1">
    <citation type="submission" date="2014-08" db="EMBL/GenBank/DDBJ databases">
        <title>Clostridium innocuum, an unnegligible vancomycin-resistant pathogen causing extra-intestinal infections.</title>
        <authorList>
            <person name="Feng Y."/>
            <person name="Chiu C.-H."/>
        </authorList>
    </citation>
    <scope>NUCLEOTIDE SEQUENCE [LARGE SCALE GENOMIC DNA]</scope>
    <source>
        <strain evidence="9 10">AN88</strain>
    </source>
</reference>
<evidence type="ECO:0000256" key="5">
    <source>
        <dbReference type="ARBA" id="ARBA00022989"/>
    </source>
</evidence>
<evidence type="ECO:0000313" key="10">
    <source>
        <dbReference type="Proteomes" id="UP000030008"/>
    </source>
</evidence>
<dbReference type="EMBL" id="JQIF01000033">
    <property type="protein sequence ID" value="KGJ53793.1"/>
    <property type="molecule type" value="Genomic_DNA"/>
</dbReference>
<organism evidence="9 10">
    <name type="scientific">Clostridium innocuum</name>
    <dbReference type="NCBI Taxonomy" id="1522"/>
    <lineage>
        <taxon>Bacteria</taxon>
        <taxon>Bacillati</taxon>
        <taxon>Bacillota</taxon>
        <taxon>Clostridia</taxon>
        <taxon>Eubacteriales</taxon>
        <taxon>Clostridiaceae</taxon>
        <taxon>Clostridium</taxon>
    </lineage>
</organism>
<evidence type="ECO:0000259" key="8">
    <source>
        <dbReference type="Pfam" id="PF01757"/>
    </source>
</evidence>
<dbReference type="Proteomes" id="UP000030008">
    <property type="component" value="Unassembled WGS sequence"/>
</dbReference>
<keyword evidence="5 7" id="KW-1133">Transmembrane helix</keyword>
<keyword evidence="4 7" id="KW-0812">Transmembrane</keyword>
<dbReference type="GO" id="GO:0005886">
    <property type="term" value="C:plasma membrane"/>
    <property type="evidence" value="ECO:0007669"/>
    <property type="project" value="UniProtKB-SubCell"/>
</dbReference>
<feature type="transmembrane region" description="Helical" evidence="7">
    <location>
        <begin position="7"/>
        <end position="26"/>
    </location>
</feature>
<feature type="transmembrane region" description="Helical" evidence="7">
    <location>
        <begin position="181"/>
        <end position="206"/>
    </location>
</feature>
<evidence type="ECO:0000256" key="4">
    <source>
        <dbReference type="ARBA" id="ARBA00022692"/>
    </source>
</evidence>
<feature type="transmembrane region" description="Helical" evidence="7">
    <location>
        <begin position="142"/>
        <end position="161"/>
    </location>
</feature>
<feature type="domain" description="Acyltransferase 3" evidence="8">
    <location>
        <begin position="68"/>
        <end position="402"/>
    </location>
</feature>
<gene>
    <name evidence="9" type="ORF">CIAN88_07390</name>
</gene>
<name>A0A099IA60_CLOIN</name>
<dbReference type="RefSeq" id="WP_044904793.1">
    <property type="nucleotide sequence ID" value="NZ_JQIF01000033.1"/>
</dbReference>
<dbReference type="Pfam" id="PF01757">
    <property type="entry name" value="Acyl_transf_3"/>
    <property type="match status" value="1"/>
</dbReference>
<comment type="similarity">
    <text evidence="2">Belongs to the acyltransferase 3 family.</text>
</comment>
<evidence type="ECO:0000256" key="1">
    <source>
        <dbReference type="ARBA" id="ARBA00004651"/>
    </source>
</evidence>
<keyword evidence="3" id="KW-1003">Cell membrane</keyword>
<proteinExistence type="inferred from homology"/>
<dbReference type="GO" id="GO:0009246">
    <property type="term" value="P:enterobacterial common antigen biosynthetic process"/>
    <property type="evidence" value="ECO:0007669"/>
    <property type="project" value="TreeGrafter"/>
</dbReference>